<name>A0A328C8C6_9DELT</name>
<sequence>MPMERQLVDHLVARAVVSRQDIQRCMLRASMSKGSVVEELLTRAGVDERVLARAMAEHFGLSVHEMPSIHAQAEALALLDLERSETYGVLAVVYDKGAGKVQLAIFDLDRARPIIQEVREATGISPSLVIAPRSTIEREVFRHYNHEHAADKTVAAPAQPSMVAMSRSARPARHMPGEQYDQATRVVHLDDSGPTRQVDVASVEDNPFLDLLKNARDTAPQANLTKRTTPGIQTSDDFFDGFEDAFTDALNEHQLGGGAPKSRSRTSEPSLPAAGRHSPQVQTLAERDFGDMTGVLSDFDAQLDAGQASPEPREQSSSSRLGHSGFERRVRTGSNYSRSGIGAPSSDPGVSSAPGFDSGESGLFPVERQPFGFLDDQETEGAESEPTLAQVVSRQRKHIMRLEREVEYQKSILQALAEMLVEARVLSRRKLKTRLKELREKEAKRSK</sequence>
<dbReference type="EMBL" id="QHKO01000005">
    <property type="protein sequence ID" value="RAL21616.1"/>
    <property type="molecule type" value="Genomic_DNA"/>
</dbReference>
<dbReference type="InterPro" id="IPR037257">
    <property type="entry name" value="T2SS_E_N_sf"/>
</dbReference>
<evidence type="ECO:0000313" key="3">
    <source>
        <dbReference type="Proteomes" id="UP000249169"/>
    </source>
</evidence>
<dbReference type="Proteomes" id="UP000249169">
    <property type="component" value="Unassembled WGS sequence"/>
</dbReference>
<feature type="region of interest" description="Disordered" evidence="1">
    <location>
        <begin position="305"/>
        <end position="362"/>
    </location>
</feature>
<organism evidence="2 3">
    <name type="scientific">Lujinxingia litoralis</name>
    <dbReference type="NCBI Taxonomy" id="2211119"/>
    <lineage>
        <taxon>Bacteria</taxon>
        <taxon>Deltaproteobacteria</taxon>
        <taxon>Bradymonadales</taxon>
        <taxon>Lujinxingiaceae</taxon>
        <taxon>Lujinxingia</taxon>
    </lineage>
</organism>
<keyword evidence="3" id="KW-1185">Reference proteome</keyword>
<evidence type="ECO:0000256" key="1">
    <source>
        <dbReference type="SAM" id="MobiDB-lite"/>
    </source>
</evidence>
<feature type="compositionally biased region" description="Low complexity" evidence="1">
    <location>
        <begin position="307"/>
        <end position="320"/>
    </location>
</feature>
<dbReference type="SUPFAM" id="SSF160246">
    <property type="entry name" value="EspE N-terminal domain-like"/>
    <property type="match status" value="1"/>
</dbReference>
<gene>
    <name evidence="2" type="ORF">DL240_12220</name>
</gene>
<evidence type="ECO:0000313" key="2">
    <source>
        <dbReference type="EMBL" id="RAL21616.1"/>
    </source>
</evidence>
<reference evidence="2 3" key="1">
    <citation type="submission" date="2018-05" db="EMBL/GenBank/DDBJ databases">
        <title>Lujinxingia marina gen. nov. sp. nov., a new facultative anaerobic member of the class Deltaproteobacteria, and proposal of Lujinxingaceae fam. nov.</title>
        <authorList>
            <person name="Li C.-M."/>
        </authorList>
    </citation>
    <scope>NUCLEOTIDE SEQUENCE [LARGE SCALE GENOMIC DNA]</scope>
    <source>
        <strain evidence="2 3">B210</strain>
    </source>
</reference>
<accession>A0A328C8C6</accession>
<comment type="caution">
    <text evidence="2">The sequence shown here is derived from an EMBL/GenBank/DDBJ whole genome shotgun (WGS) entry which is preliminary data.</text>
</comment>
<feature type="region of interest" description="Disordered" evidence="1">
    <location>
        <begin position="252"/>
        <end position="281"/>
    </location>
</feature>
<proteinExistence type="predicted"/>
<dbReference type="AlphaFoldDB" id="A0A328C8C6"/>
<protein>
    <submittedName>
        <fullName evidence="2">Uncharacterized protein</fullName>
    </submittedName>
</protein>